<evidence type="ECO:0000256" key="6">
    <source>
        <dbReference type="ARBA" id="ARBA00022692"/>
    </source>
</evidence>
<keyword evidence="12 13" id="KW-0472">Membrane</keyword>
<proteinExistence type="predicted"/>
<gene>
    <name evidence="15" type="primary">narX</name>
    <name evidence="15" type="ORF">GCM10017620_02870</name>
</gene>
<evidence type="ECO:0000256" key="12">
    <source>
        <dbReference type="ARBA" id="ARBA00023136"/>
    </source>
</evidence>
<feature type="transmembrane region" description="Helical" evidence="13">
    <location>
        <begin position="86"/>
        <end position="110"/>
    </location>
</feature>
<dbReference type="Pfam" id="PF07568">
    <property type="entry name" value="HisKA_2"/>
    <property type="match status" value="1"/>
</dbReference>
<feature type="domain" description="Histidine kinase" evidence="14">
    <location>
        <begin position="138"/>
        <end position="328"/>
    </location>
</feature>
<evidence type="ECO:0000256" key="1">
    <source>
        <dbReference type="ARBA" id="ARBA00000085"/>
    </source>
</evidence>
<dbReference type="SMART" id="SM00387">
    <property type="entry name" value="HATPase_c"/>
    <property type="match status" value="1"/>
</dbReference>
<dbReference type="RefSeq" id="WP_271163695.1">
    <property type="nucleotide sequence ID" value="NZ_BSFD01000001.1"/>
</dbReference>
<evidence type="ECO:0000256" key="5">
    <source>
        <dbReference type="ARBA" id="ARBA00022679"/>
    </source>
</evidence>
<dbReference type="InterPro" id="IPR036890">
    <property type="entry name" value="HATPase_C_sf"/>
</dbReference>
<dbReference type="Pfam" id="PF13493">
    <property type="entry name" value="DUF4118"/>
    <property type="match status" value="1"/>
</dbReference>
<dbReference type="EC" id="2.7.13.3" evidence="3"/>
<keyword evidence="16" id="KW-1185">Reference proteome</keyword>
<evidence type="ECO:0000313" key="15">
    <source>
        <dbReference type="EMBL" id="GLK47314.1"/>
    </source>
</evidence>
<dbReference type="EMBL" id="BSFD01000001">
    <property type="protein sequence ID" value="GLK47314.1"/>
    <property type="molecule type" value="Genomic_DNA"/>
</dbReference>
<dbReference type="SUPFAM" id="SSF55874">
    <property type="entry name" value="ATPase domain of HSP90 chaperone/DNA topoisomerase II/histidine kinase"/>
    <property type="match status" value="1"/>
</dbReference>
<keyword evidence="9" id="KW-0067">ATP-binding</keyword>
<comment type="catalytic activity">
    <reaction evidence="1">
        <text>ATP + protein L-histidine = ADP + protein N-phospho-L-histidine.</text>
        <dbReference type="EC" id="2.7.13.3"/>
    </reaction>
</comment>
<dbReference type="PANTHER" id="PTHR41523">
    <property type="entry name" value="TWO-COMPONENT SYSTEM SENSOR PROTEIN"/>
    <property type="match status" value="1"/>
</dbReference>
<evidence type="ECO:0000313" key="16">
    <source>
        <dbReference type="Proteomes" id="UP001143509"/>
    </source>
</evidence>
<comment type="caution">
    <text evidence="15">The sequence shown here is derived from an EMBL/GenBank/DDBJ whole genome shotgun (WGS) entry which is preliminary data.</text>
</comment>
<dbReference type="Gene3D" id="1.20.120.620">
    <property type="entry name" value="Backbone structure of the membrane domain of e. Coli histidine kinase receptor kdpd"/>
    <property type="match status" value="1"/>
</dbReference>
<evidence type="ECO:0000256" key="8">
    <source>
        <dbReference type="ARBA" id="ARBA00022777"/>
    </source>
</evidence>
<dbReference type="PROSITE" id="PS50109">
    <property type="entry name" value="HIS_KIN"/>
    <property type="match status" value="1"/>
</dbReference>
<keyword evidence="4" id="KW-0597">Phosphoprotein</keyword>
<feature type="transmembrane region" description="Helical" evidence="13">
    <location>
        <begin position="63"/>
        <end position="80"/>
    </location>
</feature>
<sequence length="330" mass="35779">MRLLSSAWFRSNPIYGYGLAICAWLTAFGVRMALADWFPPGFPYLTFFPAVVVATYFAGLKPAVLTAVLSGLSAWWFWIGAPGFDWSLATGMALAFYVFVVAVDIFFIIGMNSATDNLRREVARNAALAESRDLLLKEVQHRVSNNIQVVSSLLRLEAGMSKDPAARRALSEASARTAMIANVQRSLLDADGAAAPFDDLARRLVCDALNAAGRTDVTVVVEDARHALTAEEATPVVLILLECVNNALEHAFPGRPGRIDVRLYEEGPERRLEVRDDGDGPPPNFDPAKGGSLGLRIVLGLAEQLHGRFSIIDAGPGALCVLSYPRTPEH</sequence>
<evidence type="ECO:0000256" key="2">
    <source>
        <dbReference type="ARBA" id="ARBA00004141"/>
    </source>
</evidence>
<keyword evidence="11" id="KW-0902">Two-component regulatory system</keyword>
<evidence type="ECO:0000256" key="7">
    <source>
        <dbReference type="ARBA" id="ARBA00022741"/>
    </source>
</evidence>
<feature type="transmembrane region" description="Helical" evidence="13">
    <location>
        <begin position="41"/>
        <end position="58"/>
    </location>
</feature>
<dbReference type="InterPro" id="IPR011495">
    <property type="entry name" value="Sig_transdc_His_kin_sub2_dim/P"/>
</dbReference>
<comment type="subcellular location">
    <subcellularLocation>
        <location evidence="2">Membrane</location>
        <topology evidence="2">Multi-pass membrane protein</topology>
    </subcellularLocation>
</comment>
<keyword evidence="7" id="KW-0547">Nucleotide-binding</keyword>
<keyword evidence="10 13" id="KW-1133">Transmembrane helix</keyword>
<dbReference type="InterPro" id="IPR038318">
    <property type="entry name" value="KdpD_sf"/>
</dbReference>
<reference evidence="15" key="2">
    <citation type="submission" date="2023-01" db="EMBL/GenBank/DDBJ databases">
        <authorList>
            <person name="Sun Q."/>
            <person name="Evtushenko L."/>
        </authorList>
    </citation>
    <scope>NUCLEOTIDE SEQUENCE</scope>
    <source>
        <strain evidence="15">VKM B-1499</strain>
    </source>
</reference>
<evidence type="ECO:0000256" key="13">
    <source>
        <dbReference type="SAM" id="Phobius"/>
    </source>
</evidence>
<evidence type="ECO:0000256" key="4">
    <source>
        <dbReference type="ARBA" id="ARBA00022553"/>
    </source>
</evidence>
<name>A0ABQ5T3I6_9CAUL</name>
<evidence type="ECO:0000256" key="9">
    <source>
        <dbReference type="ARBA" id="ARBA00022840"/>
    </source>
</evidence>
<reference evidence="15" key="1">
    <citation type="journal article" date="2014" name="Int. J. Syst. Evol. Microbiol.">
        <title>Complete genome of a new Firmicutes species belonging to the dominant human colonic microbiota ('Ruminococcus bicirculans') reveals two chromosomes and a selective capacity to utilize plant glucans.</title>
        <authorList>
            <consortium name="NISC Comparative Sequencing Program"/>
            <person name="Wegmann U."/>
            <person name="Louis P."/>
            <person name="Goesmann A."/>
            <person name="Henrissat B."/>
            <person name="Duncan S.H."/>
            <person name="Flint H.J."/>
        </authorList>
    </citation>
    <scope>NUCLEOTIDE SEQUENCE</scope>
    <source>
        <strain evidence="15">VKM B-1499</strain>
    </source>
</reference>
<evidence type="ECO:0000259" key="14">
    <source>
        <dbReference type="PROSITE" id="PS50109"/>
    </source>
</evidence>
<evidence type="ECO:0000256" key="10">
    <source>
        <dbReference type="ARBA" id="ARBA00022989"/>
    </source>
</evidence>
<dbReference type="Pfam" id="PF13581">
    <property type="entry name" value="HATPase_c_2"/>
    <property type="match status" value="1"/>
</dbReference>
<dbReference type="Proteomes" id="UP001143509">
    <property type="component" value="Unassembled WGS sequence"/>
</dbReference>
<dbReference type="InterPro" id="IPR025201">
    <property type="entry name" value="KdpD_TM"/>
</dbReference>
<protein>
    <recommendedName>
        <fullName evidence="3">histidine kinase</fullName>
        <ecNumber evidence="3">2.7.13.3</ecNumber>
    </recommendedName>
</protein>
<keyword evidence="6 13" id="KW-0812">Transmembrane</keyword>
<dbReference type="Gene3D" id="3.30.565.10">
    <property type="entry name" value="Histidine kinase-like ATPase, C-terminal domain"/>
    <property type="match status" value="1"/>
</dbReference>
<evidence type="ECO:0000256" key="11">
    <source>
        <dbReference type="ARBA" id="ARBA00023012"/>
    </source>
</evidence>
<dbReference type="GO" id="GO:0016301">
    <property type="term" value="F:kinase activity"/>
    <property type="evidence" value="ECO:0007669"/>
    <property type="project" value="UniProtKB-KW"/>
</dbReference>
<evidence type="ECO:0000256" key="3">
    <source>
        <dbReference type="ARBA" id="ARBA00012438"/>
    </source>
</evidence>
<dbReference type="InterPro" id="IPR005467">
    <property type="entry name" value="His_kinase_dom"/>
</dbReference>
<keyword evidence="8 15" id="KW-0418">Kinase</keyword>
<keyword evidence="5" id="KW-0808">Transferase</keyword>
<organism evidence="15 16">
    <name type="scientific">Brevundimonas intermedia</name>
    <dbReference type="NCBI Taxonomy" id="74315"/>
    <lineage>
        <taxon>Bacteria</taxon>
        <taxon>Pseudomonadati</taxon>
        <taxon>Pseudomonadota</taxon>
        <taxon>Alphaproteobacteria</taxon>
        <taxon>Caulobacterales</taxon>
        <taxon>Caulobacteraceae</taxon>
        <taxon>Brevundimonas</taxon>
    </lineage>
</organism>
<feature type="transmembrane region" description="Helical" evidence="13">
    <location>
        <begin position="12"/>
        <end position="35"/>
    </location>
</feature>
<dbReference type="PANTHER" id="PTHR41523:SF8">
    <property type="entry name" value="ETHYLENE RESPONSE SENSOR PROTEIN"/>
    <property type="match status" value="1"/>
</dbReference>
<dbReference type="InterPro" id="IPR003594">
    <property type="entry name" value="HATPase_dom"/>
</dbReference>
<accession>A0ABQ5T3I6</accession>